<dbReference type="RefSeq" id="XP_031026955.1">
    <property type="nucleotide sequence ID" value="XM_031167208.1"/>
</dbReference>
<keyword evidence="3" id="KW-1185">Reference proteome</keyword>
<reference evidence="2 3" key="1">
    <citation type="journal article" date="2019" name="Sci. Rep.">
        <title>Comparative genomics of chytrid fungi reveal insights into the obligate biotrophic and pathogenic lifestyle of Synchytrium endobioticum.</title>
        <authorList>
            <person name="van de Vossenberg B.T.L.H."/>
            <person name="Warris S."/>
            <person name="Nguyen H.D.T."/>
            <person name="van Gent-Pelzer M.P.E."/>
            <person name="Joly D.L."/>
            <person name="van de Geest H.C."/>
            <person name="Bonants P.J.M."/>
            <person name="Smith D.S."/>
            <person name="Levesque C.A."/>
            <person name="van der Lee T.A.J."/>
        </authorList>
    </citation>
    <scope>NUCLEOTIDE SEQUENCE [LARGE SCALE GENOMIC DNA]</scope>
    <source>
        <strain evidence="2 3">JEL517</strain>
    </source>
</reference>
<dbReference type="GeneID" id="42002505"/>
<name>A0A507CB99_9FUNG</name>
<dbReference type="EMBL" id="QEAO01000004">
    <property type="protein sequence ID" value="TPX36741.1"/>
    <property type="molecule type" value="Genomic_DNA"/>
</dbReference>
<proteinExistence type="predicted"/>
<dbReference type="AlphaFoldDB" id="A0A507CB99"/>
<protein>
    <submittedName>
        <fullName evidence="2">Uncharacterized protein</fullName>
    </submittedName>
</protein>
<evidence type="ECO:0000256" key="1">
    <source>
        <dbReference type="SAM" id="MobiDB-lite"/>
    </source>
</evidence>
<dbReference type="OrthoDB" id="10504658at2759"/>
<gene>
    <name evidence="2" type="ORF">SmJEL517_g01280</name>
</gene>
<evidence type="ECO:0000313" key="3">
    <source>
        <dbReference type="Proteomes" id="UP000319731"/>
    </source>
</evidence>
<sequence length="107" mass="11886">MNIGMQRSVAITIPTTQRTTSNSSNSSQGSTSSSSSQYSQSAPTKPSFEPTNFTQVDLTDNERYIKLLSNSGGFKWSIDVLAPRYRDRYTNQKDLDEVPVQVISLDD</sequence>
<comment type="caution">
    <text evidence="2">The sequence shown here is derived from an EMBL/GenBank/DDBJ whole genome shotgun (WGS) entry which is preliminary data.</text>
</comment>
<feature type="region of interest" description="Disordered" evidence="1">
    <location>
        <begin position="1"/>
        <end position="55"/>
    </location>
</feature>
<dbReference type="Proteomes" id="UP000319731">
    <property type="component" value="Unassembled WGS sequence"/>
</dbReference>
<evidence type="ECO:0000313" key="2">
    <source>
        <dbReference type="EMBL" id="TPX36741.1"/>
    </source>
</evidence>
<organism evidence="2 3">
    <name type="scientific">Synchytrium microbalum</name>
    <dbReference type="NCBI Taxonomy" id="1806994"/>
    <lineage>
        <taxon>Eukaryota</taxon>
        <taxon>Fungi</taxon>
        <taxon>Fungi incertae sedis</taxon>
        <taxon>Chytridiomycota</taxon>
        <taxon>Chytridiomycota incertae sedis</taxon>
        <taxon>Chytridiomycetes</taxon>
        <taxon>Synchytriales</taxon>
        <taxon>Synchytriaceae</taxon>
        <taxon>Synchytrium</taxon>
    </lineage>
</organism>
<feature type="compositionally biased region" description="Low complexity" evidence="1">
    <location>
        <begin position="15"/>
        <end position="41"/>
    </location>
</feature>
<accession>A0A507CB99</accession>